<evidence type="ECO:0000256" key="1">
    <source>
        <dbReference type="SAM" id="Phobius"/>
    </source>
</evidence>
<dbReference type="RefSeq" id="WP_182622518.1">
    <property type="nucleotide sequence ID" value="NZ_JACIUV010000004.1"/>
</dbReference>
<evidence type="ECO:0000313" key="3">
    <source>
        <dbReference type="Proteomes" id="UP000550609"/>
    </source>
</evidence>
<reference evidence="2 3" key="1">
    <citation type="submission" date="2020-08" db="EMBL/GenBank/DDBJ databases">
        <title>Stenotrophomonas sp. W1S232.</title>
        <authorList>
            <person name="Deng Y."/>
        </authorList>
    </citation>
    <scope>NUCLEOTIDE SEQUENCE [LARGE SCALE GENOMIC DNA]</scope>
    <source>
        <strain evidence="2 3">W1S232</strain>
    </source>
</reference>
<keyword evidence="1" id="KW-0812">Transmembrane</keyword>
<sequence length="239" mass="25891">MHDTHALQQQLIALQRSHRRMKLAFGALAVAAIGGLLMGAAATGNARFQVLDVERINLREADGTIRMVIANRERFPGLYLKNTEHPHDRGGDKSGMLFFNDEGTENGGLIYNGSLKPDGRPSSGLSLTFDRYQQDQQMQLLGVDQNGRHFAGLMFNDVADGVVRPVRSEQDTQANAAGDYAITPRVFLGKSGSQNASLVLNDGAGKPRLQLEVTPEGQASVVFLDAAGKEVHRIMPPAT</sequence>
<accession>A0A7W3V115</accession>
<name>A0A7W3V115_9GAMM</name>
<protein>
    <submittedName>
        <fullName evidence="2">Uncharacterized protein</fullName>
    </submittedName>
</protein>
<dbReference type="EMBL" id="JACIUV010000004">
    <property type="protein sequence ID" value="MBB1117509.1"/>
    <property type="molecule type" value="Genomic_DNA"/>
</dbReference>
<gene>
    <name evidence="2" type="ORF">H4O09_10655</name>
</gene>
<keyword evidence="1" id="KW-0472">Membrane</keyword>
<keyword evidence="1" id="KW-1133">Transmembrane helix</keyword>
<comment type="caution">
    <text evidence="2">The sequence shown here is derived from an EMBL/GenBank/DDBJ whole genome shotgun (WGS) entry which is preliminary data.</text>
</comment>
<proteinExistence type="predicted"/>
<evidence type="ECO:0000313" key="2">
    <source>
        <dbReference type="EMBL" id="MBB1117509.1"/>
    </source>
</evidence>
<dbReference type="Proteomes" id="UP000550609">
    <property type="component" value="Unassembled WGS sequence"/>
</dbReference>
<organism evidence="2 3">
    <name type="scientific">Stenotrophomonas koreensis</name>
    <dbReference type="NCBI Taxonomy" id="266128"/>
    <lineage>
        <taxon>Bacteria</taxon>
        <taxon>Pseudomonadati</taxon>
        <taxon>Pseudomonadota</taxon>
        <taxon>Gammaproteobacteria</taxon>
        <taxon>Lysobacterales</taxon>
        <taxon>Lysobacteraceae</taxon>
        <taxon>Stenotrophomonas</taxon>
    </lineage>
</organism>
<feature type="transmembrane region" description="Helical" evidence="1">
    <location>
        <begin position="21"/>
        <end position="42"/>
    </location>
</feature>
<dbReference type="AlphaFoldDB" id="A0A7W3V115"/>